<feature type="transmembrane region" description="Helical" evidence="8">
    <location>
        <begin position="286"/>
        <end position="304"/>
    </location>
</feature>
<proteinExistence type="inferred from homology"/>
<evidence type="ECO:0000256" key="6">
    <source>
        <dbReference type="ARBA" id="ARBA00022989"/>
    </source>
</evidence>
<name>A0A0M4DF30_9BACT</name>
<feature type="transmembrane region" description="Helical" evidence="8">
    <location>
        <begin position="82"/>
        <end position="101"/>
    </location>
</feature>
<feature type="transmembrane region" description="Helical" evidence="8">
    <location>
        <begin position="258"/>
        <end position="279"/>
    </location>
</feature>
<evidence type="ECO:0000259" key="9">
    <source>
        <dbReference type="PROSITE" id="PS50850"/>
    </source>
</evidence>
<sequence>MGKDNLIRRGTGDYRRANLALFFAGFVTFSTLYDFQPLFPNLVSEFAISPTVASLTLSFATFALAWTLPLSGTLSDALGRRPLMGVAVILTSLLTLVTATLDSLPAILVLRLMQGIVLAGVPAVAMAYLSEEIEPRSVGNAMGLYIAGNAFGGMTGRILTAWLTDFIPWRSAIGVIAAISLVLGVFFLILLPPSRNFQRRPFHLGQLTASLVNHLRNPGLLCLYLVAFTCMGGFVTLYNYVTFRLLGPDFGLSQTEVALIFLAYAFGAFGSSFIGALVHRFGRGRLLFYSLAIMTAGLALTLLAALPAVIAGIVIFTIGFFGVHSVASTWVGFLATHSRGQASSLYLFFYYLGSSISGTAGGFFYGAWGWTGVVLLIFLLIGLAVLAGRRLASLSRGAESASPLCTPADCP</sequence>
<feature type="transmembrane region" description="Helical" evidence="8">
    <location>
        <begin position="370"/>
        <end position="388"/>
    </location>
</feature>
<evidence type="ECO:0000313" key="10">
    <source>
        <dbReference type="EMBL" id="ALC15045.1"/>
    </source>
</evidence>
<dbReference type="OrthoDB" id="9780737at2"/>
<dbReference type="GO" id="GO:0022857">
    <property type="term" value="F:transmembrane transporter activity"/>
    <property type="evidence" value="ECO:0007669"/>
    <property type="project" value="InterPro"/>
</dbReference>
<dbReference type="Gene3D" id="1.20.1250.20">
    <property type="entry name" value="MFS general substrate transporter like domains"/>
    <property type="match status" value="1"/>
</dbReference>
<feature type="transmembrane region" description="Helical" evidence="8">
    <location>
        <begin position="220"/>
        <end position="238"/>
    </location>
</feature>
<dbReference type="GO" id="GO:0005886">
    <property type="term" value="C:plasma membrane"/>
    <property type="evidence" value="ECO:0007669"/>
    <property type="project" value="UniProtKB-SubCell"/>
</dbReference>
<dbReference type="InterPro" id="IPR005829">
    <property type="entry name" value="Sugar_transporter_CS"/>
</dbReference>
<keyword evidence="5 8" id="KW-0812">Transmembrane</keyword>
<reference evidence="10 11" key="1">
    <citation type="submission" date="2015-07" db="EMBL/GenBank/DDBJ databases">
        <title>Isolation and Genomic Characterization of a Novel Halophilic Metal-Reducing Deltaproteobacterium from the Deep Subsurface.</title>
        <authorList>
            <person name="Badalamenti J.P."/>
            <person name="Summers Z.M."/>
            <person name="Gralnick J.A."/>
            <person name="Bond D.R."/>
        </authorList>
    </citation>
    <scope>NUCLEOTIDE SEQUENCE [LARGE SCALE GENOMIC DNA]</scope>
    <source>
        <strain evidence="10 11">WTL</strain>
    </source>
</reference>
<dbReference type="PANTHER" id="PTHR43271">
    <property type="entry name" value="BLL2771 PROTEIN"/>
    <property type="match status" value="1"/>
</dbReference>
<evidence type="ECO:0000256" key="8">
    <source>
        <dbReference type="SAM" id="Phobius"/>
    </source>
</evidence>
<dbReference type="PROSITE" id="PS50850">
    <property type="entry name" value="MFS"/>
    <property type="match status" value="1"/>
</dbReference>
<evidence type="ECO:0000256" key="1">
    <source>
        <dbReference type="ARBA" id="ARBA00004651"/>
    </source>
</evidence>
<gene>
    <name evidence="10" type="ORF">DSOUD_0245</name>
</gene>
<keyword evidence="4" id="KW-1003">Cell membrane</keyword>
<dbReference type="SUPFAM" id="SSF103473">
    <property type="entry name" value="MFS general substrate transporter"/>
    <property type="match status" value="1"/>
</dbReference>
<comment type="subcellular location">
    <subcellularLocation>
        <location evidence="1">Cell membrane</location>
        <topology evidence="1">Multi-pass membrane protein</topology>
    </subcellularLocation>
</comment>
<evidence type="ECO:0000256" key="7">
    <source>
        <dbReference type="ARBA" id="ARBA00023136"/>
    </source>
</evidence>
<evidence type="ECO:0000256" key="3">
    <source>
        <dbReference type="ARBA" id="ARBA00022448"/>
    </source>
</evidence>
<dbReference type="PANTHER" id="PTHR43271:SF1">
    <property type="entry name" value="INNER MEMBRANE TRANSPORT PROTEIN YNFM"/>
    <property type="match status" value="1"/>
</dbReference>
<feature type="transmembrane region" description="Helical" evidence="8">
    <location>
        <begin position="345"/>
        <end position="364"/>
    </location>
</feature>
<evidence type="ECO:0000313" key="11">
    <source>
        <dbReference type="Proteomes" id="UP000057158"/>
    </source>
</evidence>
<comment type="similarity">
    <text evidence="2">Belongs to the major facilitator superfamily.</text>
</comment>
<feature type="transmembrane region" description="Helical" evidence="8">
    <location>
        <begin position="47"/>
        <end position="70"/>
    </location>
</feature>
<dbReference type="AlphaFoldDB" id="A0A0M4DF30"/>
<dbReference type="PROSITE" id="PS00216">
    <property type="entry name" value="SUGAR_TRANSPORT_1"/>
    <property type="match status" value="1"/>
</dbReference>
<keyword evidence="6 8" id="KW-1133">Transmembrane helix</keyword>
<keyword evidence="11" id="KW-1185">Reference proteome</keyword>
<keyword evidence="7 8" id="KW-0472">Membrane</keyword>
<dbReference type="InterPro" id="IPR036259">
    <property type="entry name" value="MFS_trans_sf"/>
</dbReference>
<dbReference type="Proteomes" id="UP000057158">
    <property type="component" value="Chromosome"/>
</dbReference>
<dbReference type="InterPro" id="IPR020846">
    <property type="entry name" value="MFS_dom"/>
</dbReference>
<dbReference type="KEGG" id="des:DSOUD_0245"/>
<evidence type="ECO:0000256" key="4">
    <source>
        <dbReference type="ARBA" id="ARBA00022475"/>
    </source>
</evidence>
<dbReference type="RefSeq" id="WP_053549283.1">
    <property type="nucleotide sequence ID" value="NZ_CP010802.1"/>
</dbReference>
<feature type="transmembrane region" description="Helical" evidence="8">
    <location>
        <begin position="141"/>
        <end position="163"/>
    </location>
</feature>
<feature type="transmembrane region" description="Helical" evidence="8">
    <location>
        <begin position="169"/>
        <end position="191"/>
    </location>
</feature>
<evidence type="ECO:0000256" key="5">
    <source>
        <dbReference type="ARBA" id="ARBA00022692"/>
    </source>
</evidence>
<accession>A0A0M4DF30</accession>
<feature type="transmembrane region" description="Helical" evidence="8">
    <location>
        <begin position="107"/>
        <end position="129"/>
    </location>
</feature>
<dbReference type="EMBL" id="CP010802">
    <property type="protein sequence ID" value="ALC15045.1"/>
    <property type="molecule type" value="Genomic_DNA"/>
</dbReference>
<dbReference type="STRING" id="1603606.DSOUD_0245"/>
<protein>
    <submittedName>
        <fullName evidence="10">Putative arabinose efflux permease, MFS family</fullName>
    </submittedName>
</protein>
<feature type="transmembrane region" description="Helical" evidence="8">
    <location>
        <begin position="17"/>
        <end position="35"/>
    </location>
</feature>
<dbReference type="PATRIC" id="fig|1603606.3.peg.273"/>
<keyword evidence="3" id="KW-0813">Transport</keyword>
<dbReference type="CDD" id="cd17324">
    <property type="entry name" value="MFS_NepI_like"/>
    <property type="match status" value="1"/>
</dbReference>
<dbReference type="InterPro" id="IPR011701">
    <property type="entry name" value="MFS"/>
</dbReference>
<dbReference type="Pfam" id="PF07690">
    <property type="entry name" value="MFS_1"/>
    <property type="match status" value="2"/>
</dbReference>
<feature type="transmembrane region" description="Helical" evidence="8">
    <location>
        <begin position="310"/>
        <end position="333"/>
    </location>
</feature>
<evidence type="ECO:0000256" key="2">
    <source>
        <dbReference type="ARBA" id="ARBA00008335"/>
    </source>
</evidence>
<organism evidence="10 11">
    <name type="scientific">Desulfuromonas soudanensis</name>
    <dbReference type="NCBI Taxonomy" id="1603606"/>
    <lineage>
        <taxon>Bacteria</taxon>
        <taxon>Pseudomonadati</taxon>
        <taxon>Thermodesulfobacteriota</taxon>
        <taxon>Desulfuromonadia</taxon>
        <taxon>Desulfuromonadales</taxon>
        <taxon>Desulfuromonadaceae</taxon>
        <taxon>Desulfuromonas</taxon>
    </lineage>
</organism>
<feature type="domain" description="Major facilitator superfamily (MFS) profile" evidence="9">
    <location>
        <begin position="17"/>
        <end position="390"/>
    </location>
</feature>